<proteinExistence type="inferred from homology"/>
<evidence type="ECO:0000256" key="1">
    <source>
        <dbReference type="ARBA" id="ARBA00006068"/>
    </source>
</evidence>
<dbReference type="Pfam" id="PF03816">
    <property type="entry name" value="LytR_cpsA_psr"/>
    <property type="match status" value="1"/>
</dbReference>
<protein>
    <submittedName>
        <fullName evidence="7">Cell envelope-related transcriptional attenuator</fullName>
    </submittedName>
</protein>
<comment type="similarity">
    <text evidence="1">Belongs to the LytR/CpsA/Psr (LCP) family.</text>
</comment>
<dbReference type="HOGENOM" id="CLU_016455_2_2_9"/>
<dbReference type="OrthoDB" id="27330at2"/>
<evidence type="ECO:0000256" key="2">
    <source>
        <dbReference type="ARBA" id="ARBA00022692"/>
    </source>
</evidence>
<evidence type="ECO:0000256" key="5">
    <source>
        <dbReference type="SAM" id="Phobius"/>
    </source>
</evidence>
<dbReference type="InterPro" id="IPR050922">
    <property type="entry name" value="LytR/CpsA/Psr_CW_biosynth"/>
</dbReference>
<feature type="domain" description="Cell envelope-related transcriptional attenuator" evidence="6">
    <location>
        <begin position="87"/>
        <end position="228"/>
    </location>
</feature>
<dbReference type="GO" id="GO:0071555">
    <property type="term" value="P:cell wall organization"/>
    <property type="evidence" value="ECO:0007669"/>
    <property type="project" value="UniProtKB-KW"/>
</dbReference>
<dbReference type="PANTHER" id="PTHR33392:SF6">
    <property type="entry name" value="POLYISOPRENYL-TEICHOIC ACID--PEPTIDOGLYCAN TEICHOIC ACID TRANSFERASE TAGU"/>
    <property type="match status" value="1"/>
</dbReference>
<evidence type="ECO:0000313" key="8">
    <source>
        <dbReference type="Proteomes" id="UP000000271"/>
    </source>
</evidence>
<evidence type="ECO:0000313" key="7">
    <source>
        <dbReference type="EMBL" id="ADI00565.1"/>
    </source>
</evidence>
<dbReference type="Gene3D" id="3.40.630.190">
    <property type="entry name" value="LCP protein"/>
    <property type="match status" value="1"/>
</dbReference>
<name>D6Y0J7_BACIE</name>
<evidence type="ECO:0000259" key="6">
    <source>
        <dbReference type="Pfam" id="PF03816"/>
    </source>
</evidence>
<dbReference type="STRING" id="439292.Bsel_3083"/>
<evidence type="ECO:0000256" key="4">
    <source>
        <dbReference type="ARBA" id="ARBA00022989"/>
    </source>
</evidence>
<feature type="transmembrane region" description="Helical" evidence="5">
    <location>
        <begin position="12"/>
        <end position="35"/>
    </location>
</feature>
<gene>
    <name evidence="7" type="ordered locus">Bsel_3083</name>
</gene>
<dbReference type="EMBL" id="CP001791">
    <property type="protein sequence ID" value="ADI00565.1"/>
    <property type="molecule type" value="Genomic_DNA"/>
</dbReference>
<dbReference type="NCBIfam" id="TIGR00350">
    <property type="entry name" value="lytR_cpsA_psr"/>
    <property type="match status" value="1"/>
</dbReference>
<keyword evidence="2 5" id="KW-0812">Transmembrane</keyword>
<dbReference type="InterPro" id="IPR004474">
    <property type="entry name" value="LytR_CpsA_psr"/>
</dbReference>
<reference evidence="7" key="1">
    <citation type="submission" date="2009-10" db="EMBL/GenBank/DDBJ databases">
        <title>Complete sequence of Bacillus selenitireducens MLS10.</title>
        <authorList>
            <consortium name="US DOE Joint Genome Institute"/>
            <person name="Lucas S."/>
            <person name="Copeland A."/>
            <person name="Lapidus A."/>
            <person name="Glavina del Rio T."/>
            <person name="Dalin E."/>
            <person name="Tice H."/>
            <person name="Bruce D."/>
            <person name="Goodwin L."/>
            <person name="Pitluck S."/>
            <person name="Sims D."/>
            <person name="Brettin T."/>
            <person name="Detter J.C."/>
            <person name="Han C."/>
            <person name="Larimer F."/>
            <person name="Land M."/>
            <person name="Hauser L."/>
            <person name="Kyrpides N."/>
            <person name="Ovchinnikova G."/>
            <person name="Stolz J."/>
        </authorList>
    </citation>
    <scope>NUCLEOTIDE SEQUENCE [LARGE SCALE GENOMIC DNA]</scope>
    <source>
        <strain evidence="7">MLS10</strain>
    </source>
</reference>
<keyword evidence="5" id="KW-0472">Membrane</keyword>
<dbReference type="Proteomes" id="UP000000271">
    <property type="component" value="Chromosome"/>
</dbReference>
<dbReference type="KEGG" id="bse:Bsel_3083"/>
<keyword evidence="8" id="KW-1185">Reference proteome</keyword>
<dbReference type="eggNOG" id="COG1316">
    <property type="taxonomic scope" value="Bacteria"/>
</dbReference>
<sequence length="310" mass="34804">MTITSWTSKKNIITLTSVILALLLIGAGFYLYYIYDSARETVDVTMQDNVNREASERRVSDVELDELEPVSFLLLGTDSEESDSSGRSDTIIVVTVNPIDESLKMLSIPRDTLVDIPGRDEPDKINHAFAFGGSELAMDTVEQFLDIPVDYVIRVNMDGFVEMVDAVGGITVYNERTFDQDGFEFPEGEVSLDGERALAFTRMRQNDPEGDLGRNRRQQQVVMGIIDEGASISSVTRIEDILEGLGNNIRTNLNFDDMATLLFDYRSSRHQMDVLHIEGSGVIIDDIWYLDVSDDEVNRISDVLKDHLDL</sequence>
<evidence type="ECO:0000256" key="3">
    <source>
        <dbReference type="ARBA" id="ARBA00022968"/>
    </source>
</evidence>
<keyword evidence="4 5" id="KW-1133">Transmembrane helix</keyword>
<keyword evidence="3" id="KW-0735">Signal-anchor</keyword>
<organism evidence="7 8">
    <name type="scientific">Bacillus selenitireducens (strain ATCC 700615 / DSM 15326 / MLS10)</name>
    <dbReference type="NCBI Taxonomy" id="439292"/>
    <lineage>
        <taxon>Bacteria</taxon>
        <taxon>Bacillati</taxon>
        <taxon>Bacillota</taxon>
        <taxon>Bacilli</taxon>
        <taxon>Bacillales</taxon>
        <taxon>Bacillaceae</taxon>
        <taxon>Salisediminibacterium</taxon>
    </lineage>
</organism>
<dbReference type="PANTHER" id="PTHR33392">
    <property type="entry name" value="POLYISOPRENYL-TEICHOIC ACID--PEPTIDOGLYCAN TEICHOIC ACID TRANSFERASE TAGU"/>
    <property type="match status" value="1"/>
</dbReference>
<dbReference type="AlphaFoldDB" id="D6Y0J7"/>
<dbReference type="RefSeq" id="WP_013173969.1">
    <property type="nucleotide sequence ID" value="NC_014219.1"/>
</dbReference>
<accession>D6Y0J7</accession>